<dbReference type="InterPro" id="IPR029787">
    <property type="entry name" value="Nucleotide_cyclase"/>
</dbReference>
<proteinExistence type="predicted"/>
<dbReference type="PANTHER" id="PTHR46663">
    <property type="entry name" value="DIGUANYLATE CYCLASE DGCT-RELATED"/>
    <property type="match status" value="1"/>
</dbReference>
<dbReference type="InterPro" id="IPR000160">
    <property type="entry name" value="GGDEF_dom"/>
</dbReference>
<dbReference type="NCBIfam" id="TIGR00254">
    <property type="entry name" value="GGDEF"/>
    <property type="match status" value="1"/>
</dbReference>
<feature type="transmembrane region" description="Helical" evidence="1">
    <location>
        <begin position="6"/>
        <end position="26"/>
    </location>
</feature>
<reference evidence="3 4" key="1">
    <citation type="submission" date="2023-07" db="EMBL/GenBank/DDBJ databases">
        <title>Sorghum-associated microbial communities from plants grown in Nebraska, USA.</title>
        <authorList>
            <person name="Schachtman D."/>
        </authorList>
    </citation>
    <scope>NUCLEOTIDE SEQUENCE [LARGE SCALE GENOMIC DNA]</scope>
    <source>
        <strain evidence="3 4">CC258</strain>
    </source>
</reference>
<sequence>MNELFMDFLTILLPTYFFFYMAFTLIHRNMKSMLNRIAAVLMFAFQLYFLGEYIKTSLLPQYQMQIVLYGNSPMILLVICCLVHLSILMGGPSVSSLKRFLPLVYAAPYALWAIFLISKDHRVLYNAAVTDGRSPLDPLFLLITVSFIAGYILISVVILTVSWYRARDVLHRKILLSLLLSLFLLFTWFVLVTLLLQSKFVTARNAMILFFIGYLFWGVALRHLIGKYDIMPDYRKLFHHLFKSAPTAILLLDQKGAMKEMNPKAQQWLDGILASDMLNHFQFGDGLSLAARLALVERESEVQWEAKLVTPKKGDLDMIIGLELIEETNEKLYVMHLTDVTSLKDTERKLLESEQSYKYIAHHDSLTNLYNRAALQEQILQKIANHEFFALIVVDLDSFKPINDVHGHFVGDLYLKHMAQILKSCSEPGDLIGRIGGDEFVWVISSIDEHSELDTTMNRRLSLLYESPFQYEDITIPISFSAGISLYPRDAADVTTLMKKADEAMYKVKRSRKNGSVL</sequence>
<dbReference type="Proteomes" id="UP001267290">
    <property type="component" value="Unassembled WGS sequence"/>
</dbReference>
<dbReference type="SMART" id="SM00267">
    <property type="entry name" value="GGDEF"/>
    <property type="match status" value="1"/>
</dbReference>
<dbReference type="SUPFAM" id="SSF55073">
    <property type="entry name" value="Nucleotide cyclase"/>
    <property type="match status" value="1"/>
</dbReference>
<gene>
    <name evidence="3" type="ORF">J2736_000269</name>
</gene>
<keyword evidence="1" id="KW-1133">Transmembrane helix</keyword>
<dbReference type="PROSITE" id="PS50887">
    <property type="entry name" value="GGDEF"/>
    <property type="match status" value="1"/>
</dbReference>
<evidence type="ECO:0000259" key="2">
    <source>
        <dbReference type="PROSITE" id="PS50887"/>
    </source>
</evidence>
<keyword evidence="1" id="KW-0812">Transmembrane</keyword>
<feature type="transmembrane region" description="Helical" evidence="1">
    <location>
        <begin position="208"/>
        <end position="225"/>
    </location>
</feature>
<dbReference type="InterPro" id="IPR052163">
    <property type="entry name" value="DGC-Regulatory_Protein"/>
</dbReference>
<feature type="domain" description="GGDEF" evidence="2">
    <location>
        <begin position="387"/>
        <end position="518"/>
    </location>
</feature>
<feature type="transmembrane region" description="Helical" evidence="1">
    <location>
        <begin position="100"/>
        <end position="118"/>
    </location>
</feature>
<evidence type="ECO:0000313" key="4">
    <source>
        <dbReference type="Proteomes" id="UP001267290"/>
    </source>
</evidence>
<name>A0ABU1NNM7_9BACL</name>
<evidence type="ECO:0000313" key="3">
    <source>
        <dbReference type="EMBL" id="MDR6549086.1"/>
    </source>
</evidence>
<feature type="transmembrane region" description="Helical" evidence="1">
    <location>
        <begin position="66"/>
        <end position="88"/>
    </location>
</feature>
<feature type="transmembrane region" description="Helical" evidence="1">
    <location>
        <begin position="138"/>
        <end position="162"/>
    </location>
</feature>
<feature type="transmembrane region" description="Helical" evidence="1">
    <location>
        <begin position="174"/>
        <end position="196"/>
    </location>
</feature>
<dbReference type="CDD" id="cd01949">
    <property type="entry name" value="GGDEF"/>
    <property type="match status" value="1"/>
</dbReference>
<keyword evidence="4" id="KW-1185">Reference proteome</keyword>
<keyword evidence="1" id="KW-0472">Membrane</keyword>
<protein>
    <submittedName>
        <fullName evidence="3">Diguanylate cyclase (GGDEF)-like protein</fullName>
    </submittedName>
</protein>
<dbReference type="EMBL" id="JAVDSB010000001">
    <property type="protein sequence ID" value="MDR6549086.1"/>
    <property type="molecule type" value="Genomic_DNA"/>
</dbReference>
<dbReference type="Gene3D" id="3.30.70.270">
    <property type="match status" value="1"/>
</dbReference>
<accession>A0ABU1NNM7</accession>
<evidence type="ECO:0000256" key="1">
    <source>
        <dbReference type="SAM" id="Phobius"/>
    </source>
</evidence>
<organism evidence="3 4">
    <name type="scientific">Paenibacillus qinlingensis</name>
    <dbReference type="NCBI Taxonomy" id="1837343"/>
    <lineage>
        <taxon>Bacteria</taxon>
        <taxon>Bacillati</taxon>
        <taxon>Bacillota</taxon>
        <taxon>Bacilli</taxon>
        <taxon>Bacillales</taxon>
        <taxon>Paenibacillaceae</taxon>
        <taxon>Paenibacillus</taxon>
    </lineage>
</organism>
<dbReference type="Pfam" id="PF00990">
    <property type="entry name" value="GGDEF"/>
    <property type="match status" value="1"/>
</dbReference>
<dbReference type="PANTHER" id="PTHR46663:SF2">
    <property type="entry name" value="GGDEF DOMAIN-CONTAINING PROTEIN"/>
    <property type="match status" value="1"/>
</dbReference>
<comment type="caution">
    <text evidence="3">The sequence shown here is derived from an EMBL/GenBank/DDBJ whole genome shotgun (WGS) entry which is preliminary data.</text>
</comment>
<feature type="transmembrane region" description="Helical" evidence="1">
    <location>
        <begin position="33"/>
        <end position="54"/>
    </location>
</feature>
<dbReference type="RefSeq" id="WP_310222775.1">
    <property type="nucleotide sequence ID" value="NZ_JAVDSB010000001.1"/>
</dbReference>
<dbReference type="InterPro" id="IPR043128">
    <property type="entry name" value="Rev_trsase/Diguanyl_cyclase"/>
</dbReference>